<reference evidence="7 8" key="1">
    <citation type="submission" date="2016-07" db="EMBL/GenBank/DDBJ databases">
        <title>Pervasive Adenine N6-methylation of Active Genes in Fungi.</title>
        <authorList>
            <consortium name="DOE Joint Genome Institute"/>
            <person name="Mondo S.J."/>
            <person name="Dannebaum R.O."/>
            <person name="Kuo R.C."/>
            <person name="Labutti K."/>
            <person name="Haridas S."/>
            <person name="Kuo A."/>
            <person name="Salamov A."/>
            <person name="Ahrendt S.R."/>
            <person name="Lipzen A."/>
            <person name="Sullivan W."/>
            <person name="Andreopoulos W.B."/>
            <person name="Clum A."/>
            <person name="Lindquist E."/>
            <person name="Daum C."/>
            <person name="Ramamoorthy G.K."/>
            <person name="Gryganskyi A."/>
            <person name="Culley D."/>
            <person name="Magnuson J.K."/>
            <person name="James T.Y."/>
            <person name="O'Malley M.A."/>
            <person name="Stajich J.E."/>
            <person name="Spatafora J.W."/>
            <person name="Visel A."/>
            <person name="Grigoriev I.V."/>
        </authorList>
    </citation>
    <scope>NUCLEOTIDE SEQUENCE [LARGE SCALE GENOMIC DNA]</scope>
    <source>
        <strain evidence="7 8">JEL800</strain>
    </source>
</reference>
<accession>A0A1Y2CZN2</accession>
<dbReference type="Pfam" id="PF01094">
    <property type="entry name" value="ANF_receptor"/>
    <property type="match status" value="1"/>
</dbReference>
<keyword evidence="4" id="KW-0472">Membrane</keyword>
<proteinExistence type="predicted"/>
<comment type="caution">
    <text evidence="7">The sequence shown here is derived from an EMBL/GenBank/DDBJ whole genome shotgun (WGS) entry which is preliminary data.</text>
</comment>
<evidence type="ECO:0000313" key="7">
    <source>
        <dbReference type="EMBL" id="ORY52498.1"/>
    </source>
</evidence>
<feature type="chain" id="PRO_5012056299" description="Receptor ligand binding region domain-containing protein" evidence="5">
    <location>
        <begin position="24"/>
        <end position="277"/>
    </location>
</feature>
<feature type="domain" description="Receptor ligand binding region" evidence="6">
    <location>
        <begin position="72"/>
        <end position="249"/>
    </location>
</feature>
<organism evidence="7 8">
    <name type="scientific">Rhizoclosmatium globosum</name>
    <dbReference type="NCBI Taxonomy" id="329046"/>
    <lineage>
        <taxon>Eukaryota</taxon>
        <taxon>Fungi</taxon>
        <taxon>Fungi incertae sedis</taxon>
        <taxon>Chytridiomycota</taxon>
        <taxon>Chytridiomycota incertae sedis</taxon>
        <taxon>Chytridiomycetes</taxon>
        <taxon>Chytridiales</taxon>
        <taxon>Chytriomycetaceae</taxon>
        <taxon>Rhizoclosmatium</taxon>
    </lineage>
</organism>
<evidence type="ECO:0000256" key="1">
    <source>
        <dbReference type="ARBA" id="ARBA00004370"/>
    </source>
</evidence>
<evidence type="ECO:0000256" key="5">
    <source>
        <dbReference type="SAM" id="SignalP"/>
    </source>
</evidence>
<evidence type="ECO:0000259" key="6">
    <source>
        <dbReference type="Pfam" id="PF01094"/>
    </source>
</evidence>
<protein>
    <recommendedName>
        <fullName evidence="6">Receptor ligand binding region domain-containing protein</fullName>
    </recommendedName>
</protein>
<name>A0A1Y2CZN2_9FUNG</name>
<keyword evidence="8" id="KW-1185">Reference proteome</keyword>
<dbReference type="AlphaFoldDB" id="A0A1Y2CZN2"/>
<keyword evidence="2" id="KW-0812">Transmembrane</keyword>
<dbReference type="InterPro" id="IPR028082">
    <property type="entry name" value="Peripla_BP_I"/>
</dbReference>
<dbReference type="GO" id="GO:0016020">
    <property type="term" value="C:membrane"/>
    <property type="evidence" value="ECO:0007669"/>
    <property type="project" value="UniProtKB-SubCell"/>
</dbReference>
<evidence type="ECO:0000313" key="8">
    <source>
        <dbReference type="Proteomes" id="UP000193642"/>
    </source>
</evidence>
<evidence type="ECO:0000256" key="2">
    <source>
        <dbReference type="ARBA" id="ARBA00022692"/>
    </source>
</evidence>
<dbReference type="Proteomes" id="UP000193642">
    <property type="component" value="Unassembled WGS sequence"/>
</dbReference>
<gene>
    <name evidence="7" type="ORF">BCR33DRAFT_733198</name>
</gene>
<keyword evidence="3" id="KW-1133">Transmembrane helix</keyword>
<dbReference type="EMBL" id="MCGO01000003">
    <property type="protein sequence ID" value="ORY52498.1"/>
    <property type="molecule type" value="Genomic_DNA"/>
</dbReference>
<dbReference type="InterPro" id="IPR001828">
    <property type="entry name" value="ANF_lig-bd_rcpt"/>
</dbReference>
<sequence>MFLRSSHLLLFLIQLSLVGTLEAEIHIAAGKEQNSITIAVIGLYSELVYNNPSDYSQFNPFYAPGWQIYDDLSIQHATQLLNANSSILQNTSIKLKHFNFYDPDYAYDIYATSSLGYAGLVALNITQNPENSDIVAVIGGWSGDPVKIEAEIYSYYNIPYCGIIPPDSIFDNKYNYKSFFRTTWSRYGYELHVLKFLQTHNVTRIGIVTYGSPLSQRLQDTLTANGIDIPAFAIAPGYEDVSSAITMLKTKMCVTFMSIWDPPSPQHIYTSPPSTRA</sequence>
<keyword evidence="5" id="KW-0732">Signal</keyword>
<dbReference type="CDD" id="cd06268">
    <property type="entry name" value="PBP1_ABC_transporter_LIVBP-like"/>
    <property type="match status" value="1"/>
</dbReference>
<dbReference type="Gene3D" id="3.40.50.2300">
    <property type="match status" value="2"/>
</dbReference>
<comment type="subcellular location">
    <subcellularLocation>
        <location evidence="1">Membrane</location>
    </subcellularLocation>
</comment>
<feature type="signal peptide" evidence="5">
    <location>
        <begin position="1"/>
        <end position="23"/>
    </location>
</feature>
<evidence type="ECO:0000256" key="4">
    <source>
        <dbReference type="ARBA" id="ARBA00023136"/>
    </source>
</evidence>
<dbReference type="SUPFAM" id="SSF53822">
    <property type="entry name" value="Periplasmic binding protein-like I"/>
    <property type="match status" value="1"/>
</dbReference>
<evidence type="ECO:0000256" key="3">
    <source>
        <dbReference type="ARBA" id="ARBA00022989"/>
    </source>
</evidence>